<dbReference type="InterPro" id="IPR036388">
    <property type="entry name" value="WH-like_DNA-bd_sf"/>
</dbReference>
<keyword evidence="1" id="KW-0238">DNA-binding</keyword>
<protein>
    <submittedName>
        <fullName evidence="2">HTH-type transcriptional repressor NsrR</fullName>
    </submittedName>
</protein>
<dbReference type="PROSITE" id="PS51197">
    <property type="entry name" value="HTH_RRF2_2"/>
    <property type="match status" value="1"/>
</dbReference>
<organism evidence="2 3">
    <name type="scientific">Roseisalinus antarcticus</name>
    <dbReference type="NCBI Taxonomy" id="254357"/>
    <lineage>
        <taxon>Bacteria</taxon>
        <taxon>Pseudomonadati</taxon>
        <taxon>Pseudomonadota</taxon>
        <taxon>Alphaproteobacteria</taxon>
        <taxon>Rhodobacterales</taxon>
        <taxon>Roseobacteraceae</taxon>
        <taxon>Roseisalinus</taxon>
    </lineage>
</organism>
<evidence type="ECO:0000313" key="2">
    <source>
        <dbReference type="EMBL" id="SLN22801.1"/>
    </source>
</evidence>
<accession>A0A1Y5RQ57</accession>
<name>A0A1Y5RQ57_9RHOB</name>
<evidence type="ECO:0000256" key="1">
    <source>
        <dbReference type="ARBA" id="ARBA00023125"/>
    </source>
</evidence>
<dbReference type="GO" id="GO:0005829">
    <property type="term" value="C:cytosol"/>
    <property type="evidence" value="ECO:0007669"/>
    <property type="project" value="TreeGrafter"/>
</dbReference>
<dbReference type="EMBL" id="FWFZ01000002">
    <property type="protein sequence ID" value="SLN22801.1"/>
    <property type="molecule type" value="Genomic_DNA"/>
</dbReference>
<dbReference type="NCBIfam" id="TIGR00738">
    <property type="entry name" value="rrf2_super"/>
    <property type="match status" value="1"/>
</dbReference>
<dbReference type="PANTHER" id="PTHR33221:SF4">
    <property type="entry name" value="HTH-TYPE TRANSCRIPTIONAL REPRESSOR NSRR"/>
    <property type="match status" value="1"/>
</dbReference>
<sequence>MRLTVRTNLAMRALMTCAVHAPDLVRKSDIARVCNGSEAHFGLIVNQLAQTGLICTVRGRRGGLKLALPADEIVVGHVFRLFESSVPFTECFAGGEDDCPIKSACRLRGALERALEAFYAELDKVTLADLVHGNSGLGSLLAFPVAEARSGPH</sequence>
<dbReference type="OrthoDB" id="9795923at2"/>
<dbReference type="RefSeq" id="WP_085877574.1">
    <property type="nucleotide sequence ID" value="NZ_FWFZ01000002.1"/>
</dbReference>
<dbReference type="Gene3D" id="1.10.10.10">
    <property type="entry name" value="Winged helix-like DNA-binding domain superfamily/Winged helix DNA-binding domain"/>
    <property type="match status" value="1"/>
</dbReference>
<dbReference type="AlphaFoldDB" id="A0A1Y5RQ57"/>
<dbReference type="GO" id="GO:0003677">
    <property type="term" value="F:DNA binding"/>
    <property type="evidence" value="ECO:0007669"/>
    <property type="project" value="UniProtKB-KW"/>
</dbReference>
<dbReference type="Proteomes" id="UP000193900">
    <property type="component" value="Unassembled WGS sequence"/>
</dbReference>
<gene>
    <name evidence="2" type="primary">nsrR</name>
    <name evidence="2" type="ORF">ROA7023_00664</name>
</gene>
<dbReference type="GO" id="GO:0003700">
    <property type="term" value="F:DNA-binding transcription factor activity"/>
    <property type="evidence" value="ECO:0007669"/>
    <property type="project" value="TreeGrafter"/>
</dbReference>
<dbReference type="InterPro" id="IPR000944">
    <property type="entry name" value="Tscrpt_reg_Rrf2"/>
</dbReference>
<reference evidence="2 3" key="1">
    <citation type="submission" date="2017-03" db="EMBL/GenBank/DDBJ databases">
        <authorList>
            <person name="Afonso C.L."/>
            <person name="Miller P.J."/>
            <person name="Scott M.A."/>
            <person name="Spackman E."/>
            <person name="Goraichik I."/>
            <person name="Dimitrov K.M."/>
            <person name="Suarez D.L."/>
            <person name="Swayne D.E."/>
        </authorList>
    </citation>
    <scope>NUCLEOTIDE SEQUENCE [LARGE SCALE GENOMIC DNA]</scope>
    <source>
        <strain evidence="2 3">CECT 7023</strain>
    </source>
</reference>
<dbReference type="PANTHER" id="PTHR33221">
    <property type="entry name" value="WINGED HELIX-TURN-HELIX TRANSCRIPTIONAL REGULATOR, RRF2 FAMILY"/>
    <property type="match status" value="1"/>
</dbReference>
<proteinExistence type="predicted"/>
<evidence type="ECO:0000313" key="3">
    <source>
        <dbReference type="Proteomes" id="UP000193900"/>
    </source>
</evidence>
<dbReference type="SUPFAM" id="SSF46785">
    <property type="entry name" value="Winged helix' DNA-binding domain"/>
    <property type="match status" value="1"/>
</dbReference>
<dbReference type="InterPro" id="IPR036390">
    <property type="entry name" value="WH_DNA-bd_sf"/>
</dbReference>
<keyword evidence="3" id="KW-1185">Reference proteome</keyword>
<dbReference type="Pfam" id="PF02082">
    <property type="entry name" value="Rrf2"/>
    <property type="match status" value="1"/>
</dbReference>